<proteinExistence type="predicted"/>
<sequence>MIQLLKSGWLRSFVSTEARILQQPHLLSSDYFHLNRPSRAVTVKVPLWVSAGVLGLVPSLRFFS</sequence>
<accession>A0ABM6QHB8</accession>
<dbReference type="EMBL" id="CP014205">
    <property type="protein sequence ID" value="AUG97354.1"/>
    <property type="molecule type" value="Genomic_DNA"/>
</dbReference>
<organism evidence="1 2">
    <name type="scientific">Pseudomonas glycinae</name>
    <dbReference type="NCBI Taxonomy" id="1785145"/>
    <lineage>
        <taxon>Bacteria</taxon>
        <taxon>Pseudomonadati</taxon>
        <taxon>Pseudomonadota</taxon>
        <taxon>Gammaproteobacteria</taxon>
        <taxon>Pseudomonadales</taxon>
        <taxon>Pseudomonadaceae</taxon>
        <taxon>Pseudomonas</taxon>
    </lineage>
</organism>
<protein>
    <submittedName>
        <fullName evidence="1">Uncharacterized protein</fullName>
    </submittedName>
</protein>
<evidence type="ECO:0000313" key="1">
    <source>
        <dbReference type="EMBL" id="AUG97354.1"/>
    </source>
</evidence>
<keyword evidence="2" id="KW-1185">Reference proteome</keyword>
<gene>
    <name evidence="1" type="ORF">AWU82_28095</name>
</gene>
<name>A0ABM6QHB8_9PSED</name>
<reference evidence="1" key="1">
    <citation type="submission" date="2017-12" db="EMBL/GenBank/DDBJ databases">
        <title>Pseudomonas sp. MS586 complete sequence.</title>
        <authorList>
            <person name="Lu S."/>
            <person name="Deng P."/>
        </authorList>
    </citation>
    <scope>NUCLEOTIDE SEQUENCE</scope>
    <source>
        <strain evidence="1">MS586</strain>
    </source>
</reference>
<evidence type="ECO:0000313" key="2">
    <source>
        <dbReference type="Proteomes" id="UP000075187"/>
    </source>
</evidence>
<dbReference type="Proteomes" id="UP000075187">
    <property type="component" value="Chromosome"/>
</dbReference>